<keyword evidence="2" id="KW-0808">Transferase</keyword>
<dbReference type="STRING" id="112413.SAMN05421854_102821"/>
<dbReference type="PANTHER" id="PTHR43712:SF2">
    <property type="entry name" value="O-METHYLTRANSFERASE CICE"/>
    <property type="match status" value="1"/>
</dbReference>
<reference evidence="6 7" key="1">
    <citation type="submission" date="2016-10" db="EMBL/GenBank/DDBJ databases">
        <authorList>
            <person name="de Groot N.N."/>
        </authorList>
    </citation>
    <scope>NUCLEOTIDE SEQUENCE [LARGE SCALE GENOMIC DNA]</scope>
    <source>
        <strain evidence="6 7">DSM 44637</strain>
    </source>
</reference>
<accession>A0A1I5J0H7</accession>
<dbReference type="RefSeq" id="WP_093573242.1">
    <property type="nucleotide sequence ID" value="NZ_FOWC01000002.1"/>
</dbReference>
<proteinExistence type="predicted"/>
<evidence type="ECO:0000259" key="5">
    <source>
        <dbReference type="Pfam" id="PF08100"/>
    </source>
</evidence>
<evidence type="ECO:0000256" key="2">
    <source>
        <dbReference type="ARBA" id="ARBA00022679"/>
    </source>
</evidence>
<dbReference type="InterPro" id="IPR001077">
    <property type="entry name" value="COMT_C"/>
</dbReference>
<dbReference type="Pfam" id="PF00891">
    <property type="entry name" value="Methyltransf_2"/>
    <property type="match status" value="1"/>
</dbReference>
<name>A0A1I5J0H7_9PSEU</name>
<keyword evidence="6" id="KW-0830">Ubiquinone</keyword>
<dbReference type="InterPro" id="IPR012967">
    <property type="entry name" value="COMT_dimerisation"/>
</dbReference>
<evidence type="ECO:0000256" key="3">
    <source>
        <dbReference type="ARBA" id="ARBA00022691"/>
    </source>
</evidence>
<dbReference type="InterPro" id="IPR036390">
    <property type="entry name" value="WH_DNA-bd_sf"/>
</dbReference>
<evidence type="ECO:0000259" key="4">
    <source>
        <dbReference type="Pfam" id="PF00891"/>
    </source>
</evidence>
<protein>
    <submittedName>
        <fullName evidence="6">Ubiquinone/menaquinone biosynthesis C-methylase UbiE</fullName>
    </submittedName>
</protein>
<dbReference type="PIRSF" id="PIRSF005739">
    <property type="entry name" value="O-mtase"/>
    <property type="match status" value="1"/>
</dbReference>
<dbReference type="SUPFAM" id="SSF53335">
    <property type="entry name" value="S-adenosyl-L-methionine-dependent methyltransferases"/>
    <property type="match status" value="1"/>
</dbReference>
<evidence type="ECO:0000313" key="6">
    <source>
        <dbReference type="EMBL" id="SFO66133.1"/>
    </source>
</evidence>
<dbReference type="EMBL" id="FOWC01000002">
    <property type="protein sequence ID" value="SFO66133.1"/>
    <property type="molecule type" value="Genomic_DNA"/>
</dbReference>
<keyword evidence="3" id="KW-0949">S-adenosyl-L-methionine</keyword>
<dbReference type="GO" id="GO:0046983">
    <property type="term" value="F:protein dimerization activity"/>
    <property type="evidence" value="ECO:0007669"/>
    <property type="project" value="InterPro"/>
</dbReference>
<dbReference type="Pfam" id="PF08100">
    <property type="entry name" value="Dimerisation"/>
    <property type="match status" value="1"/>
</dbReference>
<dbReference type="GO" id="GO:0032259">
    <property type="term" value="P:methylation"/>
    <property type="evidence" value="ECO:0007669"/>
    <property type="project" value="UniProtKB-KW"/>
</dbReference>
<sequence length="342" mass="36617">MPDDPARAKTPQLELMNLIIGDWKARAVYTAAELGWPDRLADGPLTAAQVAAASGTDPVATHRFLQYLTALGVFREENGSFSLAELGELLRSDREDSLRPYTLIAGSEFHRAWTDIASAVRTGQNAFEGAFQSSFFEYLSANPERGKLFDRAMAGNTALFDALPAAYDFGAHQRFVDVGGGSGELAGRLLAAHQHLHGTVYDAEQSAEAAKKAIADAGLIERCEVASGDFLESVPEGGDVYLLARVLVNWPDEDCARILANCAAAAAPGTRLLLVERVSGPGVDNALLLSHDTLMYVLFGGGGIRSSAEVTRLLEEAGFALDAITPLPQEFSLITATRRNYS</sequence>
<feature type="domain" description="O-methyltransferase C-terminal" evidence="4">
    <location>
        <begin position="113"/>
        <end position="320"/>
    </location>
</feature>
<dbReference type="Proteomes" id="UP000199137">
    <property type="component" value="Unassembled WGS sequence"/>
</dbReference>
<dbReference type="AlphaFoldDB" id="A0A1I5J0H7"/>
<dbReference type="PROSITE" id="PS51683">
    <property type="entry name" value="SAM_OMT_II"/>
    <property type="match status" value="1"/>
</dbReference>
<feature type="domain" description="O-methyltransferase dimerisation" evidence="5">
    <location>
        <begin position="17"/>
        <end position="90"/>
    </location>
</feature>
<dbReference type="GO" id="GO:0008171">
    <property type="term" value="F:O-methyltransferase activity"/>
    <property type="evidence" value="ECO:0007669"/>
    <property type="project" value="InterPro"/>
</dbReference>
<dbReference type="OrthoDB" id="3804952at2"/>
<dbReference type="SUPFAM" id="SSF46785">
    <property type="entry name" value="Winged helix' DNA-binding domain"/>
    <property type="match status" value="1"/>
</dbReference>
<dbReference type="Gene3D" id="3.40.50.150">
    <property type="entry name" value="Vaccinia Virus protein VP39"/>
    <property type="match status" value="1"/>
</dbReference>
<dbReference type="PANTHER" id="PTHR43712">
    <property type="entry name" value="PUTATIVE (AFU_ORTHOLOGUE AFUA_4G14580)-RELATED"/>
    <property type="match status" value="1"/>
</dbReference>
<gene>
    <name evidence="6" type="ORF">SAMN05421854_102821</name>
</gene>
<keyword evidence="1 6" id="KW-0489">Methyltransferase</keyword>
<dbReference type="InterPro" id="IPR029063">
    <property type="entry name" value="SAM-dependent_MTases_sf"/>
</dbReference>
<evidence type="ECO:0000313" key="7">
    <source>
        <dbReference type="Proteomes" id="UP000199137"/>
    </source>
</evidence>
<organism evidence="6 7">
    <name type="scientific">Amycolatopsis rubida</name>
    <dbReference type="NCBI Taxonomy" id="112413"/>
    <lineage>
        <taxon>Bacteria</taxon>
        <taxon>Bacillati</taxon>
        <taxon>Actinomycetota</taxon>
        <taxon>Actinomycetes</taxon>
        <taxon>Pseudonocardiales</taxon>
        <taxon>Pseudonocardiaceae</taxon>
        <taxon>Amycolatopsis</taxon>
    </lineage>
</organism>
<dbReference type="Gene3D" id="1.10.10.10">
    <property type="entry name" value="Winged helix-like DNA-binding domain superfamily/Winged helix DNA-binding domain"/>
    <property type="match status" value="1"/>
</dbReference>
<dbReference type="InterPro" id="IPR016461">
    <property type="entry name" value="COMT-like"/>
</dbReference>
<evidence type="ECO:0000256" key="1">
    <source>
        <dbReference type="ARBA" id="ARBA00022603"/>
    </source>
</evidence>
<dbReference type="CDD" id="cd02440">
    <property type="entry name" value="AdoMet_MTases"/>
    <property type="match status" value="1"/>
</dbReference>
<dbReference type="InterPro" id="IPR036388">
    <property type="entry name" value="WH-like_DNA-bd_sf"/>
</dbReference>